<comment type="similarity">
    <text evidence="1 5">Belongs to the glycosyl hydrolase 1 family.</text>
</comment>
<gene>
    <name evidence="7" type="ORF">F131LOC_02815</name>
</gene>
<comment type="caution">
    <text evidence="7">The sequence shown here is derived from an EMBL/GenBank/DDBJ whole genome shotgun (WGS) entry which is preliminary data.</text>
</comment>
<dbReference type="GO" id="GO:0008422">
    <property type="term" value="F:beta-glucosidase activity"/>
    <property type="evidence" value="ECO:0007669"/>
    <property type="project" value="TreeGrafter"/>
</dbReference>
<keyword evidence="3 6" id="KW-0326">Glycosidase</keyword>
<dbReference type="FunFam" id="3.20.20.80:FF:000004">
    <property type="entry name" value="Beta-glucosidase 6-phospho-beta-glucosidase"/>
    <property type="match status" value="1"/>
</dbReference>
<dbReference type="GO" id="GO:0005829">
    <property type="term" value="C:cytosol"/>
    <property type="evidence" value="ECO:0007669"/>
    <property type="project" value="TreeGrafter"/>
</dbReference>
<sequence>MLFSLPVCEKNMHYQQQKHFPAGFLWGASTSAYQVEGGWQADGKSPSIIDQCQHPENTADFTVASDHYHRFKEDVQLFAELGLKAYRFSIAWTRILPDGTGAINPLGIAFYNNLIDELNAHNIEPVVTLYHFDLPYCLEAQGGWQNRATIDAFVHYARTLFTHFGDKVKYWLTINEQNTMILHPGAIGLPEGGVLPSKKVLYQQNHHMMLAQAQVMALCHELAPNGLIGPAINTTSMYQATSKPEDAIAAHNWETLRCWSFLDVAVHGRYNALAWRYLEDRGLAPETLPGDDDILQSGKPDYVAINYYSTATIAASKGDASDVSARAGDQQIMLGEPGVYRAAENPHVDKTPYGWVIDPIGLRLTLRKTYERYHLPILITENGMGAPDKLEADGTIDDQYRIDFIARHIEQMQLAISDGVDLIGYCPWSAIDVVSTHQGYGKRYGFIYVNRDEFDLKDLRRIKKKSFYWYQGVIESNGERLFPSVP</sequence>
<organism evidence="7">
    <name type="scientific">Pectobacterium versatile</name>
    <dbReference type="NCBI Taxonomy" id="2488639"/>
    <lineage>
        <taxon>Bacteria</taxon>
        <taxon>Pseudomonadati</taxon>
        <taxon>Pseudomonadota</taxon>
        <taxon>Gammaproteobacteria</taxon>
        <taxon>Enterobacterales</taxon>
        <taxon>Pectobacteriaceae</taxon>
        <taxon>Pectobacterium</taxon>
    </lineage>
</organism>
<dbReference type="Gene3D" id="3.20.20.80">
    <property type="entry name" value="Glycosidases"/>
    <property type="match status" value="1"/>
</dbReference>
<feature type="active site" description="Nucleophile" evidence="4">
    <location>
        <position position="381"/>
    </location>
</feature>
<evidence type="ECO:0000256" key="4">
    <source>
        <dbReference type="PROSITE-ProRule" id="PRU10055"/>
    </source>
</evidence>
<dbReference type="PROSITE" id="PS00653">
    <property type="entry name" value="GLYCOSYL_HYDROL_F1_2"/>
    <property type="match status" value="1"/>
</dbReference>
<dbReference type="Pfam" id="PF00232">
    <property type="entry name" value="Glyco_hydro_1"/>
    <property type="match status" value="1"/>
</dbReference>
<dbReference type="PANTHER" id="PTHR10353:SF136">
    <property type="entry name" value="ARYL-PHOSPHO-BETA-D-GLUCOSIDASE BGLC"/>
    <property type="match status" value="1"/>
</dbReference>
<proteinExistence type="inferred from homology"/>
<keyword evidence="2 6" id="KW-0378">Hydrolase</keyword>
<reference evidence="7" key="1">
    <citation type="submission" date="2017-12" db="EMBL/GenBank/DDBJ databases">
        <title>First report on the novel genomospecies/subspecies of Pectobacterium carotovorum in Russia.</title>
        <authorList>
            <person name="Shirshikov F.V."/>
            <person name="Miroshnikov K."/>
            <person name="Toshakov S.V."/>
            <person name="Kabanova A.P."/>
            <person name="Barannik A.P."/>
            <person name="Shneider M."/>
            <person name="Ignatov A.N."/>
            <person name="Miroshnikov K.A."/>
        </authorList>
    </citation>
    <scope>NUCLEOTIDE SEQUENCE [LARGE SCALE GENOMIC DNA]</scope>
    <source>
        <strain evidence="7">F131</strain>
    </source>
</reference>
<protein>
    <submittedName>
        <fullName evidence="7">6-phospho-beta-glucosidase</fullName>
    </submittedName>
</protein>
<evidence type="ECO:0000256" key="1">
    <source>
        <dbReference type="ARBA" id="ARBA00010838"/>
    </source>
</evidence>
<name>A0A855MIZ1_9GAMM</name>
<dbReference type="InterPro" id="IPR017853">
    <property type="entry name" value="GH"/>
</dbReference>
<dbReference type="PRINTS" id="PR00131">
    <property type="entry name" value="GLHYDRLASE1"/>
</dbReference>
<dbReference type="SUPFAM" id="SSF51445">
    <property type="entry name" value="(Trans)glycosidases"/>
    <property type="match status" value="1"/>
</dbReference>
<dbReference type="InterPro" id="IPR033132">
    <property type="entry name" value="GH_1_N_CS"/>
</dbReference>
<dbReference type="InterPro" id="IPR018120">
    <property type="entry name" value="Glyco_hydro_1_AS"/>
</dbReference>
<evidence type="ECO:0000313" key="7">
    <source>
        <dbReference type="EMBL" id="POY49318.1"/>
    </source>
</evidence>
<accession>A0A855MIZ1</accession>
<dbReference type="InterPro" id="IPR001360">
    <property type="entry name" value="Glyco_hydro_1"/>
</dbReference>
<evidence type="ECO:0000256" key="3">
    <source>
        <dbReference type="ARBA" id="ARBA00023295"/>
    </source>
</evidence>
<dbReference type="PANTHER" id="PTHR10353">
    <property type="entry name" value="GLYCOSYL HYDROLASE"/>
    <property type="match status" value="1"/>
</dbReference>
<dbReference type="EMBL" id="PDVW01000016">
    <property type="protein sequence ID" value="POY49318.1"/>
    <property type="molecule type" value="Genomic_DNA"/>
</dbReference>
<evidence type="ECO:0000256" key="5">
    <source>
        <dbReference type="RuleBase" id="RU003690"/>
    </source>
</evidence>
<evidence type="ECO:0000256" key="2">
    <source>
        <dbReference type="ARBA" id="ARBA00022801"/>
    </source>
</evidence>
<evidence type="ECO:0000256" key="6">
    <source>
        <dbReference type="RuleBase" id="RU004468"/>
    </source>
</evidence>
<dbReference type="PROSITE" id="PS00572">
    <property type="entry name" value="GLYCOSYL_HYDROL_F1_1"/>
    <property type="match status" value="1"/>
</dbReference>
<dbReference type="AlphaFoldDB" id="A0A855MIZ1"/>
<dbReference type="GO" id="GO:0016052">
    <property type="term" value="P:carbohydrate catabolic process"/>
    <property type="evidence" value="ECO:0007669"/>
    <property type="project" value="TreeGrafter"/>
</dbReference>